<evidence type="ECO:0000313" key="6">
    <source>
        <dbReference type="EMBL" id="RJL30914.1"/>
    </source>
</evidence>
<comment type="caution">
    <text evidence="6">The sequence shown here is derived from an EMBL/GenBank/DDBJ whole genome shotgun (WGS) entry which is preliminary data.</text>
</comment>
<dbReference type="InterPro" id="IPR001647">
    <property type="entry name" value="HTH_TetR"/>
</dbReference>
<feature type="DNA-binding region" description="H-T-H motif" evidence="4">
    <location>
        <begin position="36"/>
        <end position="55"/>
    </location>
</feature>
<dbReference type="EMBL" id="QZEY01000008">
    <property type="protein sequence ID" value="RJL30914.1"/>
    <property type="molecule type" value="Genomic_DNA"/>
</dbReference>
<dbReference type="PANTHER" id="PTHR30055:SF243">
    <property type="entry name" value="HTH-TYPE TRANSCRIPTIONAL REGULATOR RV1816"/>
    <property type="match status" value="1"/>
</dbReference>
<feature type="domain" description="HTH tetR-type" evidence="5">
    <location>
        <begin position="13"/>
        <end position="73"/>
    </location>
</feature>
<dbReference type="PROSITE" id="PS50977">
    <property type="entry name" value="HTH_TETR_2"/>
    <property type="match status" value="1"/>
</dbReference>
<evidence type="ECO:0000256" key="1">
    <source>
        <dbReference type="ARBA" id="ARBA00023015"/>
    </source>
</evidence>
<organism evidence="6 7">
    <name type="scientific">Bailinhaonella thermotolerans</name>
    <dbReference type="NCBI Taxonomy" id="1070861"/>
    <lineage>
        <taxon>Bacteria</taxon>
        <taxon>Bacillati</taxon>
        <taxon>Actinomycetota</taxon>
        <taxon>Actinomycetes</taxon>
        <taxon>Streptosporangiales</taxon>
        <taxon>Streptosporangiaceae</taxon>
        <taxon>Bailinhaonella</taxon>
    </lineage>
</organism>
<dbReference type="InterPro" id="IPR050109">
    <property type="entry name" value="HTH-type_TetR-like_transc_reg"/>
</dbReference>
<gene>
    <name evidence="6" type="ORF">D5H75_21725</name>
</gene>
<reference evidence="6 7" key="1">
    <citation type="submission" date="2018-09" db="EMBL/GenBank/DDBJ databases">
        <title>YIM 75507 draft genome.</title>
        <authorList>
            <person name="Tang S."/>
            <person name="Feng Y."/>
        </authorList>
    </citation>
    <scope>NUCLEOTIDE SEQUENCE [LARGE SCALE GENOMIC DNA]</scope>
    <source>
        <strain evidence="6 7">YIM 75507</strain>
    </source>
</reference>
<keyword evidence="3" id="KW-0804">Transcription</keyword>
<dbReference type="PANTHER" id="PTHR30055">
    <property type="entry name" value="HTH-TYPE TRANSCRIPTIONAL REGULATOR RUTR"/>
    <property type="match status" value="1"/>
</dbReference>
<evidence type="ECO:0000313" key="7">
    <source>
        <dbReference type="Proteomes" id="UP000265768"/>
    </source>
</evidence>
<evidence type="ECO:0000256" key="4">
    <source>
        <dbReference type="PROSITE-ProRule" id="PRU00335"/>
    </source>
</evidence>
<protein>
    <submittedName>
        <fullName evidence="6">TetR/AcrR family transcriptional regulator</fullName>
    </submittedName>
</protein>
<dbReference type="RefSeq" id="WP_119928337.1">
    <property type="nucleotide sequence ID" value="NZ_QZEY01000008.1"/>
</dbReference>
<keyword evidence="1" id="KW-0805">Transcription regulation</keyword>
<name>A0A3A4AUC0_9ACTN</name>
<dbReference type="AlphaFoldDB" id="A0A3A4AUC0"/>
<evidence type="ECO:0000256" key="2">
    <source>
        <dbReference type="ARBA" id="ARBA00023125"/>
    </source>
</evidence>
<dbReference type="Gene3D" id="1.10.357.10">
    <property type="entry name" value="Tetracycline Repressor, domain 2"/>
    <property type="match status" value="1"/>
</dbReference>
<dbReference type="SUPFAM" id="SSF46689">
    <property type="entry name" value="Homeodomain-like"/>
    <property type="match status" value="1"/>
</dbReference>
<dbReference type="Proteomes" id="UP000265768">
    <property type="component" value="Unassembled WGS sequence"/>
</dbReference>
<dbReference type="InterPro" id="IPR036271">
    <property type="entry name" value="Tet_transcr_reg_TetR-rel_C_sf"/>
</dbReference>
<evidence type="ECO:0000256" key="3">
    <source>
        <dbReference type="ARBA" id="ARBA00023163"/>
    </source>
</evidence>
<keyword evidence="2 4" id="KW-0238">DNA-binding</keyword>
<dbReference type="GO" id="GO:0000976">
    <property type="term" value="F:transcription cis-regulatory region binding"/>
    <property type="evidence" value="ECO:0007669"/>
    <property type="project" value="TreeGrafter"/>
</dbReference>
<accession>A0A3A4AUC0</accession>
<dbReference type="Pfam" id="PF00440">
    <property type="entry name" value="TetR_N"/>
    <property type="match status" value="1"/>
</dbReference>
<dbReference type="SUPFAM" id="SSF48498">
    <property type="entry name" value="Tetracyclin repressor-like, C-terminal domain"/>
    <property type="match status" value="1"/>
</dbReference>
<dbReference type="InterPro" id="IPR025996">
    <property type="entry name" value="MT1864/Rv1816-like_C"/>
</dbReference>
<dbReference type="InterPro" id="IPR009057">
    <property type="entry name" value="Homeodomain-like_sf"/>
</dbReference>
<evidence type="ECO:0000259" key="5">
    <source>
        <dbReference type="PROSITE" id="PS50977"/>
    </source>
</evidence>
<dbReference type="Pfam" id="PF13305">
    <property type="entry name" value="TetR_C_33"/>
    <property type="match status" value="1"/>
</dbReference>
<keyword evidence="7" id="KW-1185">Reference proteome</keyword>
<proteinExistence type="predicted"/>
<sequence>MAAIRNARERARSALVEEIKAEAFRQLSAHGSAGLTIRAIARELGMVPSALYRYFPSREQLLTAMIIDSYTALADHLDAAAATQETHRNRWLAVCRGVREWAFDRPHQYALLYGTTVPGYQAPQDTIAPAARIPALLLGIACDAWRAGQLTQPAEEPWSDEVAANAATLARATGLLDVPPSLLMRAVSAYTQLFGAVSMELFGHLDGAFDDDAVFFDHSITLLADLVGFRTS</sequence>
<dbReference type="GO" id="GO:0003700">
    <property type="term" value="F:DNA-binding transcription factor activity"/>
    <property type="evidence" value="ECO:0007669"/>
    <property type="project" value="TreeGrafter"/>
</dbReference>
<dbReference type="OrthoDB" id="3210322at2"/>